<name>A0A2P5P7W4_9CHLR</name>
<dbReference type="Gene3D" id="3.40.1350.10">
    <property type="match status" value="1"/>
</dbReference>
<dbReference type="AlphaFoldDB" id="A0A2P5P7W4"/>
<dbReference type="Pfam" id="PF14338">
    <property type="entry name" value="Mrr_N"/>
    <property type="match status" value="1"/>
</dbReference>
<keyword evidence="4" id="KW-1185">Reference proteome</keyword>
<dbReference type="PANTHER" id="PTHR30015">
    <property type="entry name" value="MRR RESTRICTION SYSTEM PROTEIN"/>
    <property type="match status" value="1"/>
</dbReference>
<dbReference type="InterPro" id="IPR007560">
    <property type="entry name" value="Restrct_endonuc_IV_Mrr"/>
</dbReference>
<evidence type="ECO:0000259" key="2">
    <source>
        <dbReference type="Pfam" id="PF14338"/>
    </source>
</evidence>
<dbReference type="PANTHER" id="PTHR30015:SF7">
    <property type="entry name" value="TYPE IV METHYL-DIRECTED RESTRICTION ENZYME ECOKMRR"/>
    <property type="match status" value="1"/>
</dbReference>
<dbReference type="InterPro" id="IPR052906">
    <property type="entry name" value="Type_IV_Methyl-Rstrct_Enzyme"/>
</dbReference>
<dbReference type="SUPFAM" id="SSF52980">
    <property type="entry name" value="Restriction endonuclease-like"/>
    <property type="match status" value="1"/>
</dbReference>
<feature type="domain" description="Restriction system protein Mrr-like N-terminal" evidence="2">
    <location>
        <begin position="7"/>
        <end position="90"/>
    </location>
</feature>
<dbReference type="OrthoDB" id="161627at2"/>
<proteinExistence type="predicted"/>
<keyword evidence="3" id="KW-0378">Hydrolase</keyword>
<feature type="domain" description="Restriction endonuclease type IV Mrr" evidence="1">
    <location>
        <begin position="132"/>
        <end position="246"/>
    </location>
</feature>
<comment type="caution">
    <text evidence="3">The sequence shown here is derived from an EMBL/GenBank/DDBJ whole genome shotgun (WGS) entry which is preliminary data.</text>
</comment>
<evidence type="ECO:0000313" key="3">
    <source>
        <dbReference type="EMBL" id="PPD58376.1"/>
    </source>
</evidence>
<sequence length="273" mass="30761">MKFQYQFHDLFNPLIQALNNLGGSASIEELENEVSKILKLTDDQVNEIHKGSRTKLSYRLAWARTYLKKYGLIDNSARGVWTLTEMGKNTKSVSPQKVVSVVRGDVQTPTDEPIEVEIHETQWQNKLIEHVQTLTPQEFERLCQRLLRESGFVNVVVTGRAGDGGIDGKGLFRMAGVISFNVYFQAKRYVGSISPSVVRDFRGALQGRADKGLIITTGTFTKAAKDEAQRDGAIAIDLMDGWQLAEKLKEYRLGVNVQTIEDVNLNKEWFHSL</sequence>
<dbReference type="InterPro" id="IPR011856">
    <property type="entry name" value="tRNA_endonuc-like_dom_sf"/>
</dbReference>
<evidence type="ECO:0000259" key="1">
    <source>
        <dbReference type="Pfam" id="PF04471"/>
    </source>
</evidence>
<accession>A0A2P5P7W4</accession>
<dbReference type="RefSeq" id="WP_102331789.1">
    <property type="nucleotide sequence ID" value="NZ_CP058566.2"/>
</dbReference>
<dbReference type="Proteomes" id="UP000235653">
    <property type="component" value="Unassembled WGS sequence"/>
</dbReference>
<organism evidence="3 4">
    <name type="scientific">Dehalogenimonas etheniformans</name>
    <dbReference type="NCBI Taxonomy" id="1536648"/>
    <lineage>
        <taxon>Bacteria</taxon>
        <taxon>Bacillati</taxon>
        <taxon>Chloroflexota</taxon>
        <taxon>Dehalococcoidia</taxon>
        <taxon>Dehalococcoidales</taxon>
        <taxon>Dehalococcoidaceae</taxon>
        <taxon>Dehalogenimonas</taxon>
    </lineage>
</organism>
<gene>
    <name evidence="3" type="ORF">JP09_004525</name>
</gene>
<keyword evidence="3" id="KW-0255">Endonuclease</keyword>
<protein>
    <submittedName>
        <fullName evidence="3">Restriction endonuclease</fullName>
    </submittedName>
</protein>
<dbReference type="GO" id="GO:0009307">
    <property type="term" value="P:DNA restriction-modification system"/>
    <property type="evidence" value="ECO:0007669"/>
    <property type="project" value="InterPro"/>
</dbReference>
<dbReference type="InterPro" id="IPR011335">
    <property type="entry name" value="Restrct_endonuc-II-like"/>
</dbReference>
<dbReference type="Pfam" id="PF04471">
    <property type="entry name" value="Mrr_cat"/>
    <property type="match status" value="1"/>
</dbReference>
<dbReference type="InterPro" id="IPR025745">
    <property type="entry name" value="Mrr-like_N_dom"/>
</dbReference>
<keyword evidence="3" id="KW-0540">Nuclease</keyword>
<dbReference type="GO" id="GO:0015666">
    <property type="term" value="F:restriction endodeoxyribonuclease activity"/>
    <property type="evidence" value="ECO:0007669"/>
    <property type="project" value="TreeGrafter"/>
</dbReference>
<reference evidence="3 4" key="1">
    <citation type="journal article" date="2017" name="ISME J.">
        <title>Grape pomace compost harbors organohalide-respiring Dehalogenimonas species with novel reductive dehalogenase genes.</title>
        <authorList>
            <person name="Yang Y."/>
            <person name="Higgins S.A."/>
            <person name="Yan J."/>
            <person name="Simsir B."/>
            <person name="Chourey K."/>
            <person name="Iyer R."/>
            <person name="Hettich R.L."/>
            <person name="Baldwin B."/>
            <person name="Ogles D.M."/>
            <person name="Loffler F.E."/>
        </authorList>
    </citation>
    <scope>NUCLEOTIDE SEQUENCE [LARGE SCALE GENOMIC DNA]</scope>
    <source>
        <strain evidence="3 4">GP</strain>
    </source>
</reference>
<evidence type="ECO:0000313" key="4">
    <source>
        <dbReference type="Proteomes" id="UP000235653"/>
    </source>
</evidence>
<dbReference type="EMBL" id="JQAN02000008">
    <property type="protein sequence ID" value="PPD58376.1"/>
    <property type="molecule type" value="Genomic_DNA"/>
</dbReference>
<dbReference type="GO" id="GO:0003677">
    <property type="term" value="F:DNA binding"/>
    <property type="evidence" value="ECO:0007669"/>
    <property type="project" value="InterPro"/>
</dbReference>